<comment type="similarity">
    <text evidence="1">Belongs to the iron-containing alcohol dehydrogenase family.</text>
</comment>
<accession>A0ABY8CES7</accession>
<evidence type="ECO:0000259" key="4">
    <source>
        <dbReference type="Pfam" id="PF25137"/>
    </source>
</evidence>
<reference evidence="5 6" key="1">
    <citation type="submission" date="2022-06" db="EMBL/GenBank/DDBJ databases">
        <title>Thiomicrohabdus sp. nov, an obligately chemolithoautotrophic, sulfur-oxidizing bacterium isolated from beach of Guanyin Mountain. Amoy.</title>
        <authorList>
            <person name="Zhu H."/>
        </authorList>
    </citation>
    <scope>NUCLEOTIDE SEQUENCE [LARGE SCALE GENOMIC DNA]</scope>
    <source>
        <strain evidence="5 6">XGS-01</strain>
    </source>
</reference>
<evidence type="ECO:0000313" key="6">
    <source>
        <dbReference type="Proteomes" id="UP001222275"/>
    </source>
</evidence>
<dbReference type="Pfam" id="PF25137">
    <property type="entry name" value="ADH_Fe_C"/>
    <property type="match status" value="1"/>
</dbReference>
<name>A0ABY8CES7_9GAMM</name>
<dbReference type="SUPFAM" id="SSF56796">
    <property type="entry name" value="Dehydroquinate synthase-like"/>
    <property type="match status" value="1"/>
</dbReference>
<feature type="domain" description="Alcohol dehydrogenase iron-type/glycerol dehydrogenase GldA" evidence="3">
    <location>
        <begin position="15"/>
        <end position="182"/>
    </location>
</feature>
<organism evidence="5 6">
    <name type="scientific">Thiomicrorhabdus lithotrophica</name>
    <dbReference type="NCBI Taxonomy" id="2949997"/>
    <lineage>
        <taxon>Bacteria</taxon>
        <taxon>Pseudomonadati</taxon>
        <taxon>Pseudomonadota</taxon>
        <taxon>Gammaproteobacteria</taxon>
        <taxon>Thiotrichales</taxon>
        <taxon>Piscirickettsiaceae</taxon>
        <taxon>Thiomicrorhabdus</taxon>
    </lineage>
</organism>
<dbReference type="Gene3D" id="3.40.50.1970">
    <property type="match status" value="1"/>
</dbReference>
<dbReference type="InterPro" id="IPR039697">
    <property type="entry name" value="Alcohol_dehydrogenase_Fe"/>
</dbReference>
<dbReference type="Gene3D" id="1.20.1090.10">
    <property type="entry name" value="Dehydroquinate synthase-like - alpha domain"/>
    <property type="match status" value="1"/>
</dbReference>
<protein>
    <submittedName>
        <fullName evidence="5">Iron-containing alcohol dehydrogenase</fullName>
    </submittedName>
</protein>
<gene>
    <name evidence="5" type="ORF">NR989_01365</name>
</gene>
<feature type="domain" description="Fe-containing alcohol dehydrogenase-like C-terminal" evidence="4">
    <location>
        <begin position="195"/>
        <end position="368"/>
    </location>
</feature>
<dbReference type="PANTHER" id="PTHR11496:SF102">
    <property type="entry name" value="ALCOHOL DEHYDROGENASE 4"/>
    <property type="match status" value="1"/>
</dbReference>
<dbReference type="InterPro" id="IPR056798">
    <property type="entry name" value="ADH_Fe_C"/>
</dbReference>
<keyword evidence="6" id="KW-1185">Reference proteome</keyword>
<evidence type="ECO:0000256" key="1">
    <source>
        <dbReference type="ARBA" id="ARBA00007358"/>
    </source>
</evidence>
<proteinExistence type="inferred from homology"/>
<evidence type="ECO:0000313" key="5">
    <source>
        <dbReference type="EMBL" id="WEJ62923.1"/>
    </source>
</evidence>
<dbReference type="CDD" id="cd08183">
    <property type="entry name" value="Fe-ADH-like"/>
    <property type="match status" value="1"/>
</dbReference>
<sequence length="396" mass="42451">MTNPIKPFEFAPMPHIHFGWGIRHQLIQNLQNLNHNKIVLVSGKTLANPGEFADELYQTIKSTSQIKHFVVSGEPSPEVVDEIVIQCDTDTNIVIGLGGGSVLDAAKAIAGLIPSQTSVMDYLEGVGAGKKFHVETCPFIAIPTTAGTGSETTKNAVLSRIGQFKKSFRDNKLLAKEAWLDPELLVSCPKEVLYSTGMDAFTQLLESYTTLNPNPITDALAWQGMTLFKGAFEDINSPNTEHQKAGYSNLMLAASLSGTTLANSGLGAVHGLAGPIGAFFDAPHGIVCARLLAPITQANIHSLQQEKSAHANTTLIKYQQVSQMLNPNQADKSLLPGLVTLLNDYAEKYTPLGLGQYGLTAENISPVIANCRSGSMLGNSVILEDSQLIEALLQAI</sequence>
<keyword evidence="2" id="KW-0560">Oxidoreductase</keyword>
<dbReference type="Pfam" id="PF00465">
    <property type="entry name" value="Fe-ADH"/>
    <property type="match status" value="1"/>
</dbReference>
<dbReference type="Proteomes" id="UP001222275">
    <property type="component" value="Chromosome"/>
</dbReference>
<evidence type="ECO:0000259" key="3">
    <source>
        <dbReference type="Pfam" id="PF00465"/>
    </source>
</evidence>
<dbReference type="EMBL" id="CP102381">
    <property type="protein sequence ID" value="WEJ62923.1"/>
    <property type="molecule type" value="Genomic_DNA"/>
</dbReference>
<evidence type="ECO:0000256" key="2">
    <source>
        <dbReference type="ARBA" id="ARBA00023002"/>
    </source>
</evidence>
<dbReference type="RefSeq" id="WP_275595180.1">
    <property type="nucleotide sequence ID" value="NZ_CP102381.1"/>
</dbReference>
<dbReference type="InterPro" id="IPR001670">
    <property type="entry name" value="ADH_Fe/GldA"/>
</dbReference>
<dbReference type="PANTHER" id="PTHR11496">
    <property type="entry name" value="ALCOHOL DEHYDROGENASE"/>
    <property type="match status" value="1"/>
</dbReference>